<evidence type="ECO:0000256" key="1">
    <source>
        <dbReference type="SAM" id="MobiDB-lite"/>
    </source>
</evidence>
<dbReference type="Proteomes" id="UP000192247">
    <property type="component" value="Unassembled WGS sequence"/>
</dbReference>
<organism evidence="3 4">
    <name type="scientific">Tropilaelaps mercedesae</name>
    <dbReference type="NCBI Taxonomy" id="418985"/>
    <lineage>
        <taxon>Eukaryota</taxon>
        <taxon>Metazoa</taxon>
        <taxon>Ecdysozoa</taxon>
        <taxon>Arthropoda</taxon>
        <taxon>Chelicerata</taxon>
        <taxon>Arachnida</taxon>
        <taxon>Acari</taxon>
        <taxon>Parasitiformes</taxon>
        <taxon>Mesostigmata</taxon>
        <taxon>Gamasina</taxon>
        <taxon>Dermanyssoidea</taxon>
        <taxon>Laelapidae</taxon>
        <taxon>Tropilaelaps</taxon>
    </lineage>
</organism>
<accession>A0A1V9X1P2</accession>
<dbReference type="CDD" id="cd02440">
    <property type="entry name" value="AdoMet_MTases"/>
    <property type="match status" value="1"/>
</dbReference>
<feature type="compositionally biased region" description="Basic and acidic residues" evidence="1">
    <location>
        <begin position="103"/>
        <end position="121"/>
    </location>
</feature>
<feature type="region of interest" description="Disordered" evidence="1">
    <location>
        <begin position="1"/>
        <end position="123"/>
    </location>
</feature>
<gene>
    <name evidence="3" type="ORF">BIW11_13691</name>
</gene>
<sequence length="365" mass="40533">MTDKLPTADEVTAENRAISEKNKTNVDKSTTENTSVDKETAEKRRSKRKSDKNNKTETDTLFDRLVDKRPTDKVTTENRALSGKNKTNVDKSIAEKTSINKTTADKLKTRRKSETNDKTESDSSFGRLVDKSAFAEAKIIAGVSTKSSISMTGLDNIWDCAVTDNLPEDTKHFYDLWANNYEEDMRSMQYRAPEILAEYMINTLRIDRNAKILDAGCGTGLLGEELKKRGFIHMDGLDCSHCMLDLAMSKSVYKKTEVVHVLPSMTDPPIRVDYRYECIALCDAFQPGHITPGCLPKLAALLTDKGVIAFCQRKLSPDNLSKSVFGPADFAAAVAASGVTLKESKEVDGYRKIPPTKAELGYFAK</sequence>
<dbReference type="OrthoDB" id="10039245at2759"/>
<dbReference type="InParanoid" id="A0A1V9X1P2"/>
<name>A0A1V9X1P2_9ACAR</name>
<dbReference type="EMBL" id="MNPL01029809">
    <property type="protein sequence ID" value="OQR67152.1"/>
    <property type="molecule type" value="Genomic_DNA"/>
</dbReference>
<dbReference type="InterPro" id="IPR029063">
    <property type="entry name" value="SAM-dependent_MTases_sf"/>
</dbReference>
<dbReference type="Pfam" id="PF13649">
    <property type="entry name" value="Methyltransf_25"/>
    <property type="match status" value="1"/>
</dbReference>
<dbReference type="SUPFAM" id="SSF53335">
    <property type="entry name" value="S-adenosyl-L-methionine-dependent methyltransferases"/>
    <property type="match status" value="1"/>
</dbReference>
<proteinExistence type="predicted"/>
<reference evidence="3 4" key="1">
    <citation type="journal article" date="2017" name="Gigascience">
        <title>Draft genome of the honey bee ectoparasitic mite, Tropilaelaps mercedesae, is shaped by the parasitic life history.</title>
        <authorList>
            <person name="Dong X."/>
            <person name="Armstrong S.D."/>
            <person name="Xia D."/>
            <person name="Makepeace B.L."/>
            <person name="Darby A.C."/>
            <person name="Kadowaki T."/>
        </authorList>
    </citation>
    <scope>NUCLEOTIDE SEQUENCE [LARGE SCALE GENOMIC DNA]</scope>
    <source>
        <strain evidence="3">Wuxi-XJTLU</strain>
    </source>
</reference>
<dbReference type="STRING" id="418985.A0A1V9X1P2"/>
<evidence type="ECO:0000313" key="3">
    <source>
        <dbReference type="EMBL" id="OQR67152.1"/>
    </source>
</evidence>
<evidence type="ECO:0000259" key="2">
    <source>
        <dbReference type="Pfam" id="PF13649"/>
    </source>
</evidence>
<protein>
    <recommendedName>
        <fullName evidence="2">Methyltransferase domain-containing protein</fullName>
    </recommendedName>
</protein>
<dbReference type="InterPro" id="IPR041698">
    <property type="entry name" value="Methyltransf_25"/>
</dbReference>
<keyword evidence="4" id="KW-1185">Reference proteome</keyword>
<feature type="compositionally biased region" description="Basic and acidic residues" evidence="1">
    <location>
        <begin position="51"/>
        <end position="76"/>
    </location>
</feature>
<dbReference type="AlphaFoldDB" id="A0A1V9X1P2"/>
<feature type="compositionally biased region" description="Basic and acidic residues" evidence="1">
    <location>
        <begin position="17"/>
        <end position="43"/>
    </location>
</feature>
<comment type="caution">
    <text evidence="3">The sequence shown here is derived from an EMBL/GenBank/DDBJ whole genome shotgun (WGS) entry which is preliminary data.</text>
</comment>
<evidence type="ECO:0000313" key="4">
    <source>
        <dbReference type="Proteomes" id="UP000192247"/>
    </source>
</evidence>
<feature type="domain" description="Methyltransferase" evidence="2">
    <location>
        <begin position="212"/>
        <end position="286"/>
    </location>
</feature>
<dbReference type="Gene3D" id="3.40.50.150">
    <property type="entry name" value="Vaccinia Virus protein VP39"/>
    <property type="match status" value="1"/>
</dbReference>